<dbReference type="EnsemblBacteria" id="ADF64964">
    <property type="protein sequence ID" value="ADF64964"/>
    <property type="gene ID" value="ECL_B002"/>
</dbReference>
<accession>A0A0H3CUJ9</accession>
<evidence type="ECO:0000256" key="1">
    <source>
        <dbReference type="SAM" id="MobiDB-lite"/>
    </source>
</evidence>
<dbReference type="HOGENOM" id="CLU_3215701_0_0_6"/>
<dbReference type="Proteomes" id="UP000002363">
    <property type="component" value="Plasmid pECL_B"/>
</dbReference>
<proteinExistence type="predicted"/>
<dbReference type="KEGG" id="enc:ECL_B002"/>
<evidence type="ECO:0000313" key="3">
    <source>
        <dbReference type="Proteomes" id="UP000002363"/>
    </source>
</evidence>
<evidence type="ECO:0000313" key="2">
    <source>
        <dbReference type="EMBL" id="ADF64964.1"/>
    </source>
</evidence>
<organism evidence="2 3">
    <name type="scientific">Enterobacter cloacae subsp. cloacae (strain ATCC 13047 / DSM 30054 / NBRC 13535 / NCTC 10005 / WDCM 00083 / NCDC 279-56)</name>
    <dbReference type="NCBI Taxonomy" id="716541"/>
    <lineage>
        <taxon>Bacteria</taxon>
        <taxon>Pseudomonadati</taxon>
        <taxon>Pseudomonadota</taxon>
        <taxon>Gammaproteobacteria</taxon>
        <taxon>Enterobacterales</taxon>
        <taxon>Enterobacteriaceae</taxon>
        <taxon>Enterobacter</taxon>
        <taxon>Enterobacter cloacae complex</taxon>
    </lineage>
</organism>
<dbReference type="EMBL" id="CP001920">
    <property type="protein sequence ID" value="ADF64964.1"/>
    <property type="molecule type" value="Genomic_DNA"/>
</dbReference>
<dbReference type="AlphaFoldDB" id="A0A0H3CUJ9"/>
<reference evidence="2 3" key="1">
    <citation type="journal article" date="2010" name="J. Bacteriol.">
        <title>Complete genome sequence of Enterobacter cloacae subsp. cloacae type strain ATCC 13047.</title>
        <authorList>
            <person name="Ren Y."/>
            <person name="Ren Y."/>
            <person name="Zhou Z."/>
            <person name="Guo X."/>
            <person name="Li Y."/>
            <person name="Feng L."/>
            <person name="Wang L."/>
        </authorList>
    </citation>
    <scope>NUCLEOTIDE SEQUENCE [LARGE SCALE GENOMIC DNA]</scope>
    <source>
        <strain evidence="3">ATCC 13047 / DSM 30054 / NBRC 13535 / NCTC 10005 / WDCM 00083 / NCDC 279-56</strain>
        <plasmid evidence="2">pECL_B</plasmid>
    </source>
</reference>
<keyword evidence="2" id="KW-0614">Plasmid</keyword>
<name>A0A0H3CUJ9_ENTCC</name>
<sequence>MRDFAHAQNHPSDGRPHANVNTRAGCLRQPPSLRTADRLAASLQ</sequence>
<keyword evidence="3" id="KW-1185">Reference proteome</keyword>
<feature type="region of interest" description="Disordered" evidence="1">
    <location>
        <begin position="1"/>
        <end position="44"/>
    </location>
</feature>
<protein>
    <submittedName>
        <fullName evidence="2">Uncharacterized protein</fullName>
    </submittedName>
</protein>
<gene>
    <name evidence="2" type="ordered locus">ECL_B002</name>
</gene>
<geneLocation type="plasmid" evidence="2 3">
    <name>pECL_B</name>
</geneLocation>